<evidence type="ECO:0000256" key="4">
    <source>
        <dbReference type="ARBA" id="ARBA00022759"/>
    </source>
</evidence>
<proteinExistence type="predicted"/>
<dbReference type="Proteomes" id="UP001235939">
    <property type="component" value="Chromosome 04"/>
</dbReference>
<dbReference type="Gene3D" id="3.30.420.10">
    <property type="entry name" value="Ribonuclease H-like superfamily/Ribonuclease H"/>
    <property type="match status" value="1"/>
</dbReference>
<dbReference type="SUPFAM" id="SSF56672">
    <property type="entry name" value="DNA/RNA polymerases"/>
    <property type="match status" value="1"/>
</dbReference>
<dbReference type="Pfam" id="PF17917">
    <property type="entry name" value="RT_RNaseH"/>
    <property type="match status" value="1"/>
</dbReference>
<dbReference type="InterPro" id="IPR012337">
    <property type="entry name" value="RNaseH-like_sf"/>
</dbReference>
<dbReference type="EMBL" id="CP092866">
    <property type="protein sequence ID" value="UYV66324.1"/>
    <property type="molecule type" value="Genomic_DNA"/>
</dbReference>
<keyword evidence="4" id="KW-0255">Endonuclease</keyword>
<keyword evidence="10" id="KW-1185">Reference proteome</keyword>
<dbReference type="CDD" id="cd09274">
    <property type="entry name" value="RNase_HI_RT_Ty3"/>
    <property type="match status" value="1"/>
</dbReference>
<dbReference type="SUPFAM" id="SSF53098">
    <property type="entry name" value="Ribonuclease H-like"/>
    <property type="match status" value="1"/>
</dbReference>
<reference evidence="9 10" key="1">
    <citation type="submission" date="2022-01" db="EMBL/GenBank/DDBJ databases">
        <title>A chromosomal length assembly of Cordylochernes scorpioides.</title>
        <authorList>
            <person name="Zeh D."/>
            <person name="Zeh J."/>
        </authorList>
    </citation>
    <scope>NUCLEOTIDE SEQUENCE [LARGE SCALE GENOMIC DNA]</scope>
    <source>
        <strain evidence="9">IN4F17</strain>
        <tissue evidence="9">Whole Body</tissue>
    </source>
</reference>
<dbReference type="InterPro" id="IPR002156">
    <property type="entry name" value="RNaseH_domain"/>
</dbReference>
<keyword evidence="2" id="KW-0548">Nucleotidyltransferase</keyword>
<evidence type="ECO:0000259" key="7">
    <source>
        <dbReference type="Pfam" id="PF00075"/>
    </source>
</evidence>
<evidence type="ECO:0000256" key="2">
    <source>
        <dbReference type="ARBA" id="ARBA00022695"/>
    </source>
</evidence>
<dbReference type="InterPro" id="IPR036397">
    <property type="entry name" value="RNaseH_sf"/>
</dbReference>
<protein>
    <recommendedName>
        <fullName evidence="11">Reverse transcriptase RNase H-like domain-containing protein</fullName>
    </recommendedName>
</protein>
<dbReference type="InterPro" id="IPR041373">
    <property type="entry name" value="RT_RNaseH"/>
</dbReference>
<feature type="domain" description="RNase H type-1" evidence="7">
    <location>
        <begin position="147"/>
        <end position="266"/>
    </location>
</feature>
<dbReference type="PANTHER" id="PTHR37984">
    <property type="entry name" value="PROTEIN CBG26694"/>
    <property type="match status" value="1"/>
</dbReference>
<name>A0ABY6KD41_9ARAC</name>
<evidence type="ECO:0000256" key="1">
    <source>
        <dbReference type="ARBA" id="ARBA00022679"/>
    </source>
</evidence>
<evidence type="ECO:0000256" key="3">
    <source>
        <dbReference type="ARBA" id="ARBA00022722"/>
    </source>
</evidence>
<evidence type="ECO:0000259" key="8">
    <source>
        <dbReference type="Pfam" id="PF17917"/>
    </source>
</evidence>
<dbReference type="PANTHER" id="PTHR37984:SF5">
    <property type="entry name" value="PROTEIN NYNRIN-LIKE"/>
    <property type="match status" value="1"/>
</dbReference>
<dbReference type="InterPro" id="IPR050951">
    <property type="entry name" value="Retrovirus_Pol_polyprotein"/>
</dbReference>
<dbReference type="InterPro" id="IPR043502">
    <property type="entry name" value="DNA/RNA_pol_sf"/>
</dbReference>
<evidence type="ECO:0000313" key="10">
    <source>
        <dbReference type="Proteomes" id="UP001235939"/>
    </source>
</evidence>
<gene>
    <name evidence="9" type="ORF">LAZ67_4001329</name>
</gene>
<evidence type="ECO:0008006" key="11">
    <source>
        <dbReference type="Google" id="ProtNLM"/>
    </source>
</evidence>
<evidence type="ECO:0000256" key="5">
    <source>
        <dbReference type="ARBA" id="ARBA00022801"/>
    </source>
</evidence>
<keyword evidence="6" id="KW-0695">RNA-directed DNA polymerase</keyword>
<organism evidence="9 10">
    <name type="scientific">Cordylochernes scorpioides</name>
    <dbReference type="NCBI Taxonomy" id="51811"/>
    <lineage>
        <taxon>Eukaryota</taxon>
        <taxon>Metazoa</taxon>
        <taxon>Ecdysozoa</taxon>
        <taxon>Arthropoda</taxon>
        <taxon>Chelicerata</taxon>
        <taxon>Arachnida</taxon>
        <taxon>Pseudoscorpiones</taxon>
        <taxon>Cheliferoidea</taxon>
        <taxon>Chernetidae</taxon>
        <taxon>Cordylochernes</taxon>
    </lineage>
</organism>
<keyword evidence="3" id="KW-0540">Nuclease</keyword>
<evidence type="ECO:0000313" key="9">
    <source>
        <dbReference type="EMBL" id="UYV66324.1"/>
    </source>
</evidence>
<dbReference type="Pfam" id="PF00075">
    <property type="entry name" value="RNase_H"/>
    <property type="match status" value="1"/>
</dbReference>
<keyword evidence="5" id="KW-0378">Hydrolase</keyword>
<sequence length="306" mass="34474">MLFKKCKSLLTDNYGLGVILSYNNDRKEECPMAFASRTKTEAEKRYSQLEKEALSITYGVEKSRQYLLGRKCVLVTDNRPLIPIFSPQKPIFICAASIIKRWSLKLAAFNYTEELRKSSDNSNVDALSPLPLESSVRESLDVDQRNYLTAYTDESSDLTLSNGGAGINIILQNRKHIKIKEGEGKISPNFTCELTAIWKTLDLCLNQPSLHQAEGILIYSDSISALEAIQKGNTIITQKIHSLLTLLESLDNNCILQWIPARVGIAEEAAVVKKEWKEEKSGMKGLPDDRRVPRVFADGRKRTNYL</sequence>
<feature type="domain" description="Reverse transcriptase RNase H-like" evidence="8">
    <location>
        <begin position="13"/>
        <end position="109"/>
    </location>
</feature>
<feature type="non-terminal residue" evidence="9">
    <location>
        <position position="1"/>
    </location>
</feature>
<keyword evidence="1" id="KW-0808">Transferase</keyword>
<evidence type="ECO:0000256" key="6">
    <source>
        <dbReference type="ARBA" id="ARBA00022918"/>
    </source>
</evidence>
<accession>A0ABY6KD41</accession>